<protein>
    <submittedName>
        <fullName evidence="3">UDP-N-acetylmuramate-L-alanine ligase</fullName>
    </submittedName>
</protein>
<dbReference type="Pfam" id="PF01225">
    <property type="entry name" value="Mur_ligase"/>
    <property type="match status" value="1"/>
</dbReference>
<dbReference type="AlphaFoldDB" id="A0A0G1X6K8"/>
<dbReference type="Pfam" id="PF08245">
    <property type="entry name" value="Mur_ligase_M"/>
    <property type="match status" value="1"/>
</dbReference>
<dbReference type="PATRIC" id="fig|1618674.3.peg.577"/>
<sequence>MEIPRRIYMVGIGGIGMSALAQFLKHTGHDVSGSDREESPVVNMLIKKGIPVMVGHDAHNIPAHTELLIYSDAVYSDNPERMRAKGTGIPEMSYYEALGEVSRGRRTIAVTGTHGKTTTTGMLAAILQHCKKEPTAIIGSIIKDFGSNFLAGRSDIFVVEACEYRDHILKLTPEILVITNLELDHTDYFPNLEALQETFKKAAERVPKHGVIVTMSNDSNIAPILQNVSARIVDFSKCGTYEVPHLIGEFTQEFQRLMAAI</sequence>
<gene>
    <name evidence="3" type="ORF">UY70_C0023G0010</name>
</gene>
<evidence type="ECO:0000259" key="1">
    <source>
        <dbReference type="Pfam" id="PF01225"/>
    </source>
</evidence>
<dbReference type="GO" id="GO:0005524">
    <property type="term" value="F:ATP binding"/>
    <property type="evidence" value="ECO:0007669"/>
    <property type="project" value="InterPro"/>
</dbReference>
<dbReference type="SUPFAM" id="SSF53623">
    <property type="entry name" value="MurD-like peptide ligases, catalytic domain"/>
    <property type="match status" value="1"/>
</dbReference>
<evidence type="ECO:0000313" key="4">
    <source>
        <dbReference type="Proteomes" id="UP000034185"/>
    </source>
</evidence>
<dbReference type="EMBL" id="LCRA01000023">
    <property type="protein sequence ID" value="KKW26475.1"/>
    <property type="molecule type" value="Genomic_DNA"/>
</dbReference>
<comment type="caution">
    <text evidence="3">The sequence shown here is derived from an EMBL/GenBank/DDBJ whole genome shotgun (WGS) entry which is preliminary data.</text>
</comment>
<dbReference type="InterPro" id="IPR050061">
    <property type="entry name" value="MurCDEF_pg_biosynth"/>
</dbReference>
<dbReference type="GO" id="GO:0016881">
    <property type="term" value="F:acid-amino acid ligase activity"/>
    <property type="evidence" value="ECO:0007669"/>
    <property type="project" value="InterPro"/>
</dbReference>
<feature type="domain" description="Mur ligase N-terminal catalytic" evidence="1">
    <location>
        <begin position="7"/>
        <end position="105"/>
    </location>
</feature>
<dbReference type="Gene3D" id="3.40.1190.10">
    <property type="entry name" value="Mur-like, catalytic domain"/>
    <property type="match status" value="1"/>
</dbReference>
<dbReference type="Proteomes" id="UP000034185">
    <property type="component" value="Unassembled WGS sequence"/>
</dbReference>
<dbReference type="InterPro" id="IPR036565">
    <property type="entry name" value="Mur-like_cat_sf"/>
</dbReference>
<dbReference type="PANTHER" id="PTHR43445:SF3">
    <property type="entry name" value="UDP-N-ACETYLMURAMATE--L-ALANINE LIGASE"/>
    <property type="match status" value="1"/>
</dbReference>
<reference evidence="3 4" key="1">
    <citation type="journal article" date="2015" name="Nature">
        <title>rRNA introns, odd ribosomes, and small enigmatic genomes across a large radiation of phyla.</title>
        <authorList>
            <person name="Brown C.T."/>
            <person name="Hug L.A."/>
            <person name="Thomas B.C."/>
            <person name="Sharon I."/>
            <person name="Castelle C.J."/>
            <person name="Singh A."/>
            <person name="Wilkins M.J."/>
            <person name="Williams K.H."/>
            <person name="Banfield J.F."/>
        </authorList>
    </citation>
    <scope>NUCLEOTIDE SEQUENCE [LARGE SCALE GENOMIC DNA]</scope>
</reference>
<proteinExistence type="predicted"/>
<evidence type="ECO:0000259" key="2">
    <source>
        <dbReference type="Pfam" id="PF08245"/>
    </source>
</evidence>
<keyword evidence="3" id="KW-0436">Ligase</keyword>
<accession>A0A0G1X6K8</accession>
<organism evidence="3 4">
    <name type="scientific">Candidatus Kaiserbacteria bacterium GW2011_GWB1_52_6</name>
    <dbReference type="NCBI Taxonomy" id="1618674"/>
    <lineage>
        <taxon>Bacteria</taxon>
        <taxon>Candidatus Kaiseribacteriota</taxon>
    </lineage>
</organism>
<dbReference type="SUPFAM" id="SSF51984">
    <property type="entry name" value="MurCD N-terminal domain"/>
    <property type="match status" value="1"/>
</dbReference>
<evidence type="ECO:0000313" key="3">
    <source>
        <dbReference type="EMBL" id="KKW26475.1"/>
    </source>
</evidence>
<dbReference type="Gene3D" id="3.40.50.720">
    <property type="entry name" value="NAD(P)-binding Rossmann-like Domain"/>
    <property type="match status" value="1"/>
</dbReference>
<dbReference type="InterPro" id="IPR000713">
    <property type="entry name" value="Mur_ligase_N"/>
</dbReference>
<feature type="domain" description="Mur ligase central" evidence="2">
    <location>
        <begin position="110"/>
        <end position="241"/>
    </location>
</feature>
<name>A0A0G1X6K8_9BACT</name>
<dbReference type="InterPro" id="IPR013221">
    <property type="entry name" value="Mur_ligase_cen"/>
</dbReference>
<dbReference type="PANTHER" id="PTHR43445">
    <property type="entry name" value="UDP-N-ACETYLMURAMATE--L-ALANINE LIGASE-RELATED"/>
    <property type="match status" value="1"/>
</dbReference>